<dbReference type="SUPFAM" id="SSF53649">
    <property type="entry name" value="Alkaline phosphatase-like"/>
    <property type="match status" value="1"/>
</dbReference>
<dbReference type="Gene3D" id="3.40.720.10">
    <property type="entry name" value="Alkaline Phosphatase, subunit A"/>
    <property type="match status" value="1"/>
</dbReference>
<feature type="domain" description="Sulfatase N-terminal" evidence="3">
    <location>
        <begin position="110"/>
        <end position="401"/>
    </location>
</feature>
<proteinExistence type="inferred from homology"/>
<feature type="chain" id="PRO_5019073075" description="Sulfatase N-terminal domain-containing protein" evidence="2">
    <location>
        <begin position="20"/>
        <end position="636"/>
    </location>
</feature>
<evidence type="ECO:0000256" key="1">
    <source>
        <dbReference type="ARBA" id="ARBA00008779"/>
    </source>
</evidence>
<accession>A0A427YLY7</accession>
<comment type="similarity">
    <text evidence="1">Belongs to the sulfatase family.</text>
</comment>
<feature type="signal peptide" evidence="2">
    <location>
        <begin position="1"/>
        <end position="19"/>
    </location>
</feature>
<dbReference type="AlphaFoldDB" id="A0A427YLY7"/>
<dbReference type="InterPro" id="IPR017850">
    <property type="entry name" value="Alkaline_phosphatase_core_sf"/>
</dbReference>
<dbReference type="Proteomes" id="UP000279259">
    <property type="component" value="Unassembled WGS sequence"/>
</dbReference>
<keyword evidence="2" id="KW-0732">Signal</keyword>
<evidence type="ECO:0000259" key="3">
    <source>
        <dbReference type="Pfam" id="PF00884"/>
    </source>
</evidence>
<sequence length="636" mass="71358">MLSLLYSLTAFAAATSAIAATAEVTPAAATKPKPNIVLILTDDQDKGTLAQARWLPRIHKYLVDEGVYYENFFAPVRNSQPPQLSQYAPRGGPRPPPTRWIELTLSQVSYAHNHNITFVSPPWGGWDVFNKYGYVQHTLHDFLQEAGYNTYYTGKFMNDHNENNCESLPVSGFNSSDILVDPYTYDYWSPGFSRDNGPVKVHKGEYSTDLVKDKALDYLDTALDEDRPFFLGIAPIACHSWLSKIDTKLEHIQADIPASHPRHARLFPTEQLPRTESWNPEEPQGVSWVRTLPRLNSTQEAYLDEFFRGRLRALQVVDEIVEDVVKRLEDAGQLDNTYIFYTADNGYALGTHRRQPGKTLGYEEDIHVPLIVRGPGVKKGVVDSLSSYGMVDLSRTILDVAEAATDYHNDGVKINLHQESHTDADAIAVASRLARHSISEYWVLGVEEGIYGGTLRANNTYRTLRVHDTHEGETTTYSYSVWCTGERELYDLEEDPHQVRNLLAPLNAEGPFAPFDATASPDADADATATVLPTDLQIVLHRLDALLLVLKACTGQACHQPYKELFPHLTDSAGEIFKFSQTLDPRFDAYFAALPKVRFSQCALGYQTRLEKPDWKSEWAFRPSASASRLVLQGGM</sequence>
<keyword evidence="5" id="KW-1185">Reference proteome</keyword>
<evidence type="ECO:0000313" key="5">
    <source>
        <dbReference type="Proteomes" id="UP000279259"/>
    </source>
</evidence>
<dbReference type="CDD" id="cd16147">
    <property type="entry name" value="G6S"/>
    <property type="match status" value="1"/>
</dbReference>
<dbReference type="OrthoDB" id="103349at2759"/>
<reference evidence="4 5" key="1">
    <citation type="submission" date="2018-11" db="EMBL/GenBank/DDBJ databases">
        <title>Genome sequence of Saitozyma podzolica DSM 27192.</title>
        <authorList>
            <person name="Aliyu H."/>
            <person name="Gorte O."/>
            <person name="Ochsenreither K."/>
        </authorList>
    </citation>
    <scope>NUCLEOTIDE SEQUENCE [LARGE SCALE GENOMIC DNA]</scope>
    <source>
        <strain evidence="4 5">DSM 27192</strain>
    </source>
</reference>
<dbReference type="PANTHER" id="PTHR43108">
    <property type="entry name" value="N-ACETYLGLUCOSAMINE-6-SULFATASE FAMILY MEMBER"/>
    <property type="match status" value="1"/>
</dbReference>
<dbReference type="InterPro" id="IPR000917">
    <property type="entry name" value="Sulfatase_N"/>
</dbReference>
<name>A0A427YLY7_9TREE</name>
<comment type="caution">
    <text evidence="4">The sequence shown here is derived from an EMBL/GenBank/DDBJ whole genome shotgun (WGS) entry which is preliminary data.</text>
</comment>
<dbReference type="PANTHER" id="PTHR43108:SF8">
    <property type="entry name" value="SD21168P"/>
    <property type="match status" value="1"/>
</dbReference>
<dbReference type="GO" id="GO:0005539">
    <property type="term" value="F:glycosaminoglycan binding"/>
    <property type="evidence" value="ECO:0007669"/>
    <property type="project" value="TreeGrafter"/>
</dbReference>
<dbReference type="GO" id="GO:0008449">
    <property type="term" value="F:N-acetylglucosamine-6-sulfatase activity"/>
    <property type="evidence" value="ECO:0007669"/>
    <property type="project" value="TreeGrafter"/>
</dbReference>
<evidence type="ECO:0000256" key="2">
    <source>
        <dbReference type="SAM" id="SignalP"/>
    </source>
</evidence>
<protein>
    <recommendedName>
        <fullName evidence="3">Sulfatase N-terminal domain-containing protein</fullName>
    </recommendedName>
</protein>
<dbReference type="Pfam" id="PF00884">
    <property type="entry name" value="Sulfatase"/>
    <property type="match status" value="1"/>
</dbReference>
<dbReference type="STRING" id="1890683.A0A427YLY7"/>
<dbReference type="EMBL" id="RSCD01000006">
    <property type="protein sequence ID" value="RSH92086.1"/>
    <property type="molecule type" value="Genomic_DNA"/>
</dbReference>
<organism evidence="4 5">
    <name type="scientific">Saitozyma podzolica</name>
    <dbReference type="NCBI Taxonomy" id="1890683"/>
    <lineage>
        <taxon>Eukaryota</taxon>
        <taxon>Fungi</taxon>
        <taxon>Dikarya</taxon>
        <taxon>Basidiomycota</taxon>
        <taxon>Agaricomycotina</taxon>
        <taxon>Tremellomycetes</taxon>
        <taxon>Tremellales</taxon>
        <taxon>Trimorphomycetaceae</taxon>
        <taxon>Saitozyma</taxon>
    </lineage>
</organism>
<gene>
    <name evidence="4" type="ORF">EHS25_008498</name>
</gene>
<evidence type="ECO:0000313" key="4">
    <source>
        <dbReference type="EMBL" id="RSH92086.1"/>
    </source>
</evidence>